<gene>
    <name evidence="6" type="ORF">COT65_01050</name>
</gene>
<dbReference type="InterPro" id="IPR000537">
    <property type="entry name" value="UbiA_prenyltransferase"/>
</dbReference>
<dbReference type="GO" id="GO:0016757">
    <property type="term" value="F:glycosyltransferase activity"/>
    <property type="evidence" value="ECO:0007669"/>
    <property type="project" value="UniProtKB-KW"/>
</dbReference>
<dbReference type="GO" id="GO:0016765">
    <property type="term" value="F:transferase activity, transferring alkyl or aryl (other than methyl) groups"/>
    <property type="evidence" value="ECO:0007669"/>
    <property type="project" value="InterPro"/>
</dbReference>
<evidence type="ECO:0000256" key="1">
    <source>
        <dbReference type="ARBA" id="ARBA00004141"/>
    </source>
</evidence>
<dbReference type="NCBIfam" id="NF008978">
    <property type="entry name" value="PRK12324.1-4"/>
    <property type="match status" value="1"/>
</dbReference>
<feature type="transmembrane region" description="Helical" evidence="5">
    <location>
        <begin position="44"/>
        <end position="66"/>
    </location>
</feature>
<dbReference type="GO" id="GO:0016020">
    <property type="term" value="C:membrane"/>
    <property type="evidence" value="ECO:0007669"/>
    <property type="project" value="UniProtKB-SubCell"/>
</dbReference>
<evidence type="ECO:0000256" key="2">
    <source>
        <dbReference type="ARBA" id="ARBA00022692"/>
    </source>
</evidence>
<keyword evidence="3 5" id="KW-1133">Transmembrane helix</keyword>
<feature type="transmembrane region" description="Helical" evidence="5">
    <location>
        <begin position="135"/>
        <end position="153"/>
    </location>
</feature>
<keyword evidence="4 5" id="KW-0472">Membrane</keyword>
<evidence type="ECO:0000313" key="6">
    <source>
        <dbReference type="EMBL" id="PIS14030.1"/>
    </source>
</evidence>
<dbReference type="InterPro" id="IPR044878">
    <property type="entry name" value="UbiA_sf"/>
</dbReference>
<sequence>MTNKSLPLKPLLICLRPGQWIKNSLVFAAIIFNGELFNPDLFTISLYGFIVFSLLSSASYLINDIIDAKYDRLHPLKKYRPIASGDLSPEIALQAAILLSLGALVLSLLLNYGLFLLGLIFLGLHLAYSSGLKKFAVFDILAIASSFIIRTFAGEALTSFHLPVWLMMTVIFLSLFIAAGKRRSELVSEGTKTRPALLGYRQQLLDFYTSTFATASVICYALFTFFTEPPQFKRFLTEFLLINFPQALGRKWFMVATIPFVIFGIMRYAQLIYEKQAGEKPEKLLVSDLPLSVALISWGLIIIFIIYVA</sequence>
<dbReference type="PANTHER" id="PTHR42723:SF1">
    <property type="entry name" value="CHLOROPHYLL SYNTHASE, CHLOROPLASTIC"/>
    <property type="match status" value="1"/>
</dbReference>
<dbReference type="Gene3D" id="1.10.357.140">
    <property type="entry name" value="UbiA prenyltransferase"/>
    <property type="match status" value="1"/>
</dbReference>
<evidence type="ECO:0000256" key="5">
    <source>
        <dbReference type="SAM" id="Phobius"/>
    </source>
</evidence>
<comment type="subcellular location">
    <subcellularLocation>
        <location evidence="1">Membrane</location>
        <topology evidence="1">Multi-pass membrane protein</topology>
    </subcellularLocation>
</comment>
<accession>A0A2H0WN07</accession>
<keyword evidence="2 5" id="KW-0812">Transmembrane</keyword>
<dbReference type="Pfam" id="PF01040">
    <property type="entry name" value="UbiA"/>
    <property type="match status" value="1"/>
</dbReference>
<keyword evidence="6" id="KW-0328">Glycosyltransferase</keyword>
<dbReference type="AlphaFoldDB" id="A0A2H0WN07"/>
<organism evidence="6 7">
    <name type="scientific">Candidatus Shapirobacteria bacterium CG09_land_8_20_14_0_10_47_13</name>
    <dbReference type="NCBI Taxonomy" id="1974481"/>
    <lineage>
        <taxon>Bacteria</taxon>
        <taxon>Candidatus Shapironibacteriota</taxon>
    </lineage>
</organism>
<protein>
    <submittedName>
        <fullName evidence="6">Decaprenyl-phosphate phosphoribosyltransferase</fullName>
    </submittedName>
</protein>
<dbReference type="EMBL" id="PEZJ01000013">
    <property type="protein sequence ID" value="PIS14030.1"/>
    <property type="molecule type" value="Genomic_DNA"/>
</dbReference>
<dbReference type="PANTHER" id="PTHR42723">
    <property type="entry name" value="CHLOROPHYLL SYNTHASE"/>
    <property type="match status" value="1"/>
</dbReference>
<feature type="transmembrane region" description="Helical" evidence="5">
    <location>
        <begin position="159"/>
        <end position="179"/>
    </location>
</feature>
<reference evidence="7" key="1">
    <citation type="submission" date="2017-09" db="EMBL/GenBank/DDBJ databases">
        <title>Depth-based differentiation of microbial function through sediment-hosted aquifers and enrichment of novel symbionts in the deep terrestrial subsurface.</title>
        <authorList>
            <person name="Probst A.J."/>
            <person name="Ladd B."/>
            <person name="Jarett J.K."/>
            <person name="Geller-Mcgrath D.E."/>
            <person name="Sieber C.M.K."/>
            <person name="Emerson J.B."/>
            <person name="Anantharaman K."/>
            <person name="Thomas B.C."/>
            <person name="Malmstrom R."/>
            <person name="Stieglmeier M."/>
            <person name="Klingl A."/>
            <person name="Woyke T."/>
            <person name="Ryan C.M."/>
            <person name="Banfield J.F."/>
        </authorList>
    </citation>
    <scope>NUCLEOTIDE SEQUENCE [LARGE SCALE GENOMIC DNA]</scope>
</reference>
<feature type="transmembrane region" description="Helical" evidence="5">
    <location>
        <begin position="252"/>
        <end position="269"/>
    </location>
</feature>
<keyword evidence="6" id="KW-0808">Transferase</keyword>
<evidence type="ECO:0000256" key="4">
    <source>
        <dbReference type="ARBA" id="ARBA00023136"/>
    </source>
</evidence>
<dbReference type="InterPro" id="IPR050475">
    <property type="entry name" value="Prenyltransferase_related"/>
</dbReference>
<dbReference type="Proteomes" id="UP000230033">
    <property type="component" value="Unassembled WGS sequence"/>
</dbReference>
<feature type="transmembrane region" description="Helical" evidence="5">
    <location>
        <begin position="289"/>
        <end position="308"/>
    </location>
</feature>
<name>A0A2H0WN07_9BACT</name>
<evidence type="ECO:0000256" key="3">
    <source>
        <dbReference type="ARBA" id="ARBA00022989"/>
    </source>
</evidence>
<evidence type="ECO:0000313" key="7">
    <source>
        <dbReference type="Proteomes" id="UP000230033"/>
    </source>
</evidence>
<comment type="caution">
    <text evidence="6">The sequence shown here is derived from an EMBL/GenBank/DDBJ whole genome shotgun (WGS) entry which is preliminary data.</text>
</comment>
<feature type="transmembrane region" description="Helical" evidence="5">
    <location>
        <begin position="204"/>
        <end position="226"/>
    </location>
</feature>
<proteinExistence type="predicted"/>
<dbReference type="CDD" id="cd13963">
    <property type="entry name" value="PT_UbiA_2"/>
    <property type="match status" value="1"/>
</dbReference>